<feature type="region of interest" description="Disordered" evidence="1">
    <location>
        <begin position="1077"/>
        <end position="1182"/>
    </location>
</feature>
<proteinExistence type="predicted"/>
<feature type="region of interest" description="Disordered" evidence="1">
    <location>
        <begin position="1"/>
        <end position="20"/>
    </location>
</feature>
<reference evidence="2 3" key="1">
    <citation type="submission" date="2014-04" db="EMBL/GenBank/DDBJ databases">
        <authorList>
            <person name="Sibley D."/>
            <person name="Venepally P."/>
            <person name="Karamycheva S."/>
            <person name="Hadjithomas M."/>
            <person name="Khan A."/>
            <person name="Brunk B."/>
            <person name="Roos D."/>
            <person name="Caler E."/>
            <person name="Lorenzi H."/>
        </authorList>
    </citation>
    <scope>NUCLEOTIDE SEQUENCE [LARGE SCALE GENOMIC DNA]</scope>
    <source>
        <strain evidence="2 3">MAS</strain>
    </source>
</reference>
<sequence length="1494" mass="164801">SLSASPQSPPTSSCVSPSPLPPPSSFSSSSMCSRKPSLPLMLWVEVDVSFNHEVVIHNTRLLRAYATCFGPRIQALFRLVKHWAKQRQVWQVKHRKAEEVPCGGDRAHPFRDTGHEVCGLGVLATDSRWQRLQRLVGLALFVLHPIPPPIHGRRFAFSVCVCVVLIRRELFGTLSLVAVSLVVFCVLLPFSRGGKGRTETAKEVDQIVCFLINCLCPLSDAYRGLLSNYSWLLLAIFFLQRTLQEELSSSSSSSSPPSASSCSSSSSSPSFPVSPSLPFTLHGSWLMLPLLHNAAHDFRFLPILPNLQKPPRCARFLQRCLTAGNLPFSAAMAFLLSYSSKLGCPCPVCARSGLQDPSGMHCRRGEANSLSVQSKEPRRREDSLDETRKFTDSGSSENIVADAAGCWLDALRTETDSCESVSREYLLSPPDVGSRGAEPPWFGEEAGESREEAEKSERASGYVYSAQDGEAVWVDDSHNVRFFHPLLGFNCRLSSVALLPRSALAKTGLSPGFFHGETQVPRGGVSGVRTPCPAEGTPKPGCGEGVRNDTGKKGGEGAKKNQERGGSSRSFRPVKTDRGRQNSDAISSSAAAFSWPEEDHSLTDEAYARRMLSSSACLGERTMEVKRETSGLLFDQEKEEQRESACSVDGVSLNSEQLLFFREIQRRLLMHAKTPATSPFLPHDLVTDPRGVEAEAREAGEAAHAAKENKRAVGNGGGETVETGGDSQKLEREGKRGRFEDSHREEQEIAALGKPQKREAMFLQQVEYLSSSLVFLSPGGSAEEPQRRHQGHPPARLLWGDSLSLVDLFRAFFRFYTLQFNSFQNIVDIRRAPLLPLAKTTYFSVPLPGAPDLPWLKGVGSRAKKGKKQNAADRSEHEEANGDSQQPAASVQEPETETAAVLAAAQVWGSAPARGCRRRVQEREEEGRRKAEQEREHADCCEREQEREEGAFGKEEEEGEQEEEEEGEAGLDEGGGLGSQGPHPRSVDWLYRRRLFAIQDPFEAHRTLGTYHSGSELVAYELLRATAITSSEGWTLALPLPLCGVSPSKGPAGRSVAPRGVLPPPLFEAFRVSEAADVRKGEPQQSPNHPAAVKGPEGEIRRQVDANKGDSHGLKEQAREAPGTAAADRGAEPLPSFSTPSPSYGPHPAKEDKQTLTPHQRRQEVRRMRFAERSRPQLPWVSHPPAATLLRAEEQGDLAWRLISKRLVRAYRRVHVRYQTEESRVTGEQRDEEHESHETEEASLVMGAQGETGREGGNRRGKTLRKTESETECWRTQGFAPLSLTPDEISQMTQRSREGDRSKKGEGKQQRPARAERDRGSSFPWQGPAPHFQESANRRVLAAHAVAVDPWRRRNSSQFNAPQGPTQNQPVSAISSLSSLASQRPEGDRARAGARAPGSYVSLQTQLAEESRQRRPRPWLAVQAWQEAEARRAIVHEDTDYRCGGRGANNISPNHMPLSTEAHATGHTRPFGPNKRLPVYRQRELQTDTVPRHV</sequence>
<feature type="compositionally biased region" description="Basic and acidic residues" evidence="1">
    <location>
        <begin position="870"/>
        <end position="880"/>
    </location>
</feature>
<feature type="region of interest" description="Disordered" evidence="1">
    <location>
        <begin position="249"/>
        <end position="269"/>
    </location>
</feature>
<feature type="compositionally biased region" description="Basic and acidic residues" evidence="1">
    <location>
        <begin position="375"/>
        <end position="391"/>
    </location>
</feature>
<dbReference type="Proteomes" id="UP000028821">
    <property type="component" value="Unassembled WGS sequence"/>
</dbReference>
<dbReference type="EC" id="2.7.7.19" evidence="2"/>
<protein>
    <submittedName>
        <fullName evidence="2">Polynucleotide adenylyltransferase</fullName>
        <ecNumber evidence="2">2.7.7.19</ecNumber>
    </submittedName>
</protein>
<dbReference type="GO" id="GO:0031123">
    <property type="term" value="P:RNA 3'-end processing"/>
    <property type="evidence" value="ECO:0007669"/>
    <property type="project" value="TreeGrafter"/>
</dbReference>
<feature type="compositionally biased region" description="Basic and acidic residues" evidence="1">
    <location>
        <begin position="546"/>
        <end position="563"/>
    </location>
</feature>
<feature type="region of interest" description="Disordered" evidence="1">
    <location>
        <begin position="924"/>
        <end position="984"/>
    </location>
</feature>
<feature type="compositionally biased region" description="Basic and acidic residues" evidence="1">
    <location>
        <begin position="1295"/>
        <end position="1320"/>
    </location>
</feature>
<dbReference type="OrthoDB" id="332365at2759"/>
<dbReference type="GO" id="GO:1990817">
    <property type="term" value="F:poly(A) RNA polymerase activity"/>
    <property type="evidence" value="ECO:0007669"/>
    <property type="project" value="UniProtKB-EC"/>
</dbReference>
<dbReference type="EMBL" id="AEXC02001507">
    <property type="protein sequence ID" value="KFH12514.1"/>
    <property type="molecule type" value="Genomic_DNA"/>
</dbReference>
<dbReference type="VEuPathDB" id="ToxoDB:TGMAS_278260B"/>
<feature type="compositionally biased region" description="Basic and acidic residues" evidence="1">
    <location>
        <begin position="1096"/>
        <end position="1119"/>
    </location>
</feature>
<evidence type="ECO:0000313" key="2">
    <source>
        <dbReference type="EMBL" id="KFH12514.1"/>
    </source>
</evidence>
<feature type="compositionally biased region" description="Basic and acidic residues" evidence="1">
    <location>
        <begin position="1161"/>
        <end position="1175"/>
    </location>
</feature>
<feature type="region of interest" description="Disordered" evidence="1">
    <location>
        <begin position="1353"/>
        <end position="1399"/>
    </location>
</feature>
<dbReference type="PANTHER" id="PTHR12271:SF40">
    <property type="entry name" value="POLY(A) RNA POLYMERASE GLD2"/>
    <property type="match status" value="1"/>
</dbReference>
<feature type="region of interest" description="Disordered" evidence="1">
    <location>
        <begin position="703"/>
        <end position="746"/>
    </location>
</feature>
<feature type="region of interest" description="Disordered" evidence="1">
    <location>
        <begin position="1221"/>
        <end position="1331"/>
    </location>
</feature>
<evidence type="ECO:0000256" key="1">
    <source>
        <dbReference type="SAM" id="MobiDB-lite"/>
    </source>
</evidence>
<feature type="region of interest" description="Disordered" evidence="1">
    <location>
        <begin position="515"/>
        <end position="598"/>
    </location>
</feature>
<feature type="region of interest" description="Disordered" evidence="1">
    <location>
        <begin position="858"/>
        <end position="898"/>
    </location>
</feature>
<dbReference type="Gene3D" id="1.10.1410.10">
    <property type="match status" value="2"/>
</dbReference>
<feature type="compositionally biased region" description="Basic and acidic residues" evidence="1">
    <location>
        <begin position="728"/>
        <end position="746"/>
    </location>
</feature>
<dbReference type="PANTHER" id="PTHR12271">
    <property type="entry name" value="POLY A POLYMERASE CID PAP -RELATED"/>
    <property type="match status" value="1"/>
</dbReference>
<name>A0A086QIT2_TOXGO</name>
<organism evidence="2 3">
    <name type="scientific">Toxoplasma gondii MAS</name>
    <dbReference type="NCBI Taxonomy" id="943118"/>
    <lineage>
        <taxon>Eukaryota</taxon>
        <taxon>Sar</taxon>
        <taxon>Alveolata</taxon>
        <taxon>Apicomplexa</taxon>
        <taxon>Conoidasida</taxon>
        <taxon>Coccidia</taxon>
        <taxon>Eucoccidiorida</taxon>
        <taxon>Eimeriorina</taxon>
        <taxon>Sarcocystidae</taxon>
        <taxon>Toxoplasma</taxon>
    </lineage>
</organism>
<feature type="compositionally biased region" description="Acidic residues" evidence="1">
    <location>
        <begin position="955"/>
        <end position="971"/>
    </location>
</feature>
<comment type="caution">
    <text evidence="2">The sequence shown here is derived from an EMBL/GenBank/DDBJ whole genome shotgun (WGS) entry which is preliminary data.</text>
</comment>
<keyword evidence="2" id="KW-0808">Transferase</keyword>
<feature type="compositionally biased region" description="Polar residues" evidence="1">
    <location>
        <begin position="1356"/>
        <end position="1371"/>
    </location>
</feature>
<feature type="compositionally biased region" description="Low complexity" evidence="1">
    <location>
        <begin position="1372"/>
        <end position="1384"/>
    </location>
</feature>
<keyword evidence="2" id="KW-0548">Nucleotidyltransferase</keyword>
<gene>
    <name evidence="2" type="ORF">TGMAS_278260B</name>
</gene>
<evidence type="ECO:0000313" key="3">
    <source>
        <dbReference type="Proteomes" id="UP000028821"/>
    </source>
</evidence>
<accession>A0A086QIT2</accession>
<feature type="non-terminal residue" evidence="2">
    <location>
        <position position="1"/>
    </location>
</feature>
<feature type="compositionally biased region" description="Basic and acidic residues" evidence="1">
    <location>
        <begin position="1221"/>
        <end position="1240"/>
    </location>
</feature>
<feature type="region of interest" description="Disordered" evidence="1">
    <location>
        <begin position="429"/>
        <end position="455"/>
    </location>
</feature>
<feature type="region of interest" description="Disordered" evidence="1">
    <location>
        <begin position="360"/>
        <end position="392"/>
    </location>
</feature>
<feature type="compositionally biased region" description="Low complexity" evidence="1">
    <location>
        <begin position="583"/>
        <end position="594"/>
    </location>
</feature>
<feature type="compositionally biased region" description="Basic and acidic residues" evidence="1">
    <location>
        <begin position="924"/>
        <end position="954"/>
    </location>
</feature>